<evidence type="ECO:0000256" key="1">
    <source>
        <dbReference type="SAM" id="MobiDB-lite"/>
    </source>
</evidence>
<gene>
    <name evidence="3" type="primary">LOC106820830</name>
</gene>
<evidence type="ECO:0000313" key="2">
    <source>
        <dbReference type="Proteomes" id="UP000695022"/>
    </source>
</evidence>
<dbReference type="InterPro" id="IPR027267">
    <property type="entry name" value="AH/BAR_dom_sf"/>
</dbReference>
<protein>
    <submittedName>
        <fullName evidence="3">Uncharacterized protein LOC106820830</fullName>
    </submittedName>
</protein>
<proteinExistence type="predicted"/>
<sequence length="378" mass="42487">MAGKAIRRGSVKLMPLSAGNGDLNLLISQLRITRQTSKNLIAAQDCMVSDLVKWVTAEKSDAMHDVATHLITLNSLWTDVQNSFTEQLKEFRCQFEAILDGEKQVSIAKGYITSCEKREGVIQKDMKKISKKAVVDDMRNLQYKLTQTSRAKELAKIDYKEKVIETESLKLIRFRQGLLKLSDAFVELGQKCTVIFGAQRDVCLQIPDINLSNTDLMSYEGYIATKASVLRAQQLVMQYRPERHADPTESNSHDSLPLVSPPPPYNTEYSLSEPLTHSLNSAPPHLDSSNSSATSSQTNGAVGHRHPSRDTIGRQHRHRYGTRSRRQELPYYLQNTCDHPVYCTSNCNTNNARWDDDDGWGSDFDDEVCTAMGGTQIK</sequence>
<reference evidence="3" key="1">
    <citation type="submission" date="2025-08" db="UniProtKB">
        <authorList>
            <consortium name="RefSeq"/>
        </authorList>
    </citation>
    <scope>IDENTIFICATION</scope>
</reference>
<accession>A0ABM1F8W6</accession>
<keyword evidence="2" id="KW-1185">Reference proteome</keyword>
<feature type="region of interest" description="Disordered" evidence="1">
    <location>
        <begin position="242"/>
        <end position="323"/>
    </location>
</feature>
<dbReference type="Gene3D" id="1.20.1270.60">
    <property type="entry name" value="Arfaptin homology (AH) domain/BAR domain"/>
    <property type="match status" value="1"/>
</dbReference>
<dbReference type="Proteomes" id="UP000695022">
    <property type="component" value="Unplaced"/>
</dbReference>
<dbReference type="GeneID" id="106820830"/>
<name>A0ABM1F8W6_PRICU</name>
<feature type="compositionally biased region" description="Low complexity" evidence="1">
    <location>
        <begin position="288"/>
        <end position="299"/>
    </location>
</feature>
<feature type="compositionally biased region" description="Basic residues" evidence="1">
    <location>
        <begin position="314"/>
        <end position="323"/>
    </location>
</feature>
<feature type="compositionally biased region" description="Polar residues" evidence="1">
    <location>
        <begin position="267"/>
        <end position="281"/>
    </location>
</feature>
<evidence type="ECO:0000313" key="3">
    <source>
        <dbReference type="RefSeq" id="XP_014680887.1"/>
    </source>
</evidence>
<organism evidence="2 3">
    <name type="scientific">Priapulus caudatus</name>
    <name type="common">Priapulid worm</name>
    <dbReference type="NCBI Taxonomy" id="37621"/>
    <lineage>
        <taxon>Eukaryota</taxon>
        <taxon>Metazoa</taxon>
        <taxon>Ecdysozoa</taxon>
        <taxon>Scalidophora</taxon>
        <taxon>Priapulida</taxon>
        <taxon>Priapulimorpha</taxon>
        <taxon>Priapulimorphida</taxon>
        <taxon>Priapulidae</taxon>
        <taxon>Priapulus</taxon>
    </lineage>
</organism>
<dbReference type="RefSeq" id="XP_014680887.1">
    <property type="nucleotide sequence ID" value="XM_014825401.1"/>
</dbReference>